<gene>
    <name evidence="2" type="ORF">EYB31_20160</name>
</gene>
<dbReference type="AlphaFoldDB" id="A0A4Q9DM55"/>
<sequence>MTRVSIIVEKLGIPTVTLCCDGFHTAGRFNAKAEGYPNLPYAVHPGHVNTTPNEEVYKNAAELMVDQVIKGLTVQPADAKPVRIPGKRDTIFSGSFEEVNEFFLEREWSDGLPIVPPTVEKVEQFLKFTDRSPDEIIGILKPENREATIWNIAVTGVMCGCRPEYMPVLIGIVEALCDPAFTQDSLGHTPGTEVLMVLNGTIIKQLGFNYTQGVLRPGFQANTSVGRFFRMYLRNIAGFLPHKTDKGCYGDNFRMVLAENEDAVAKLGWEPYSVDRGFKAGDNVITITTCTERTQAIEVGWPTAEEILQHIEKRMADNHMFIQFFFRGDRTKPMIVLTPLIVESLVREGYTKEMVKQHFYENAKFRLSNLRGRLAERFHKGIDDGNYPEQLGTSHDISDDRLVQMLACPEDIQIVVSGDPGRDHVLVCAQNGFIGPPTSKKIELPANWEQLLKAAKNK</sequence>
<organism evidence="2 3">
    <name type="scientific">Paenibacillus thalictri</name>
    <dbReference type="NCBI Taxonomy" id="2527873"/>
    <lineage>
        <taxon>Bacteria</taxon>
        <taxon>Bacillati</taxon>
        <taxon>Bacillota</taxon>
        <taxon>Bacilli</taxon>
        <taxon>Bacillales</taxon>
        <taxon>Paenibacillaceae</taxon>
        <taxon>Paenibacillus</taxon>
    </lineage>
</organism>
<dbReference type="InterPro" id="IPR057767">
    <property type="entry name" value="UGSC-like_dom"/>
</dbReference>
<keyword evidence="3" id="KW-1185">Reference proteome</keyword>
<name>A0A4Q9DM55_9BACL</name>
<evidence type="ECO:0000259" key="1">
    <source>
        <dbReference type="Pfam" id="PF24696"/>
    </source>
</evidence>
<reference evidence="2 3" key="1">
    <citation type="submission" date="2019-02" db="EMBL/GenBank/DDBJ databases">
        <title>Paenibacillus sp. nov., isolated from surface-sterilized tissue of Thalictrum simplex L.</title>
        <authorList>
            <person name="Tuo L."/>
        </authorList>
    </citation>
    <scope>NUCLEOTIDE SEQUENCE [LARGE SCALE GENOMIC DNA]</scope>
    <source>
        <strain evidence="2 3">N2SHLJ1</strain>
    </source>
</reference>
<dbReference type="EMBL" id="SIRE01000014">
    <property type="protein sequence ID" value="TBL76312.1"/>
    <property type="molecule type" value="Genomic_DNA"/>
</dbReference>
<dbReference type="Pfam" id="PF24696">
    <property type="entry name" value="UGSC"/>
    <property type="match status" value="1"/>
</dbReference>
<protein>
    <recommendedName>
        <fullName evidence="1">UGSC-like domain-containing protein</fullName>
    </recommendedName>
</protein>
<feature type="domain" description="UGSC-like" evidence="1">
    <location>
        <begin position="5"/>
        <end position="73"/>
    </location>
</feature>
<evidence type="ECO:0000313" key="3">
    <source>
        <dbReference type="Proteomes" id="UP000293142"/>
    </source>
</evidence>
<dbReference type="OrthoDB" id="5240640at2"/>
<comment type="caution">
    <text evidence="2">The sequence shown here is derived from an EMBL/GenBank/DDBJ whole genome shotgun (WGS) entry which is preliminary data.</text>
</comment>
<dbReference type="Proteomes" id="UP000293142">
    <property type="component" value="Unassembled WGS sequence"/>
</dbReference>
<accession>A0A4Q9DM55</accession>
<proteinExistence type="predicted"/>
<evidence type="ECO:0000313" key="2">
    <source>
        <dbReference type="EMBL" id="TBL76312.1"/>
    </source>
</evidence>